<feature type="signal peptide" evidence="1">
    <location>
        <begin position="1"/>
        <end position="23"/>
    </location>
</feature>
<dbReference type="NCBIfam" id="TIGR02742">
    <property type="entry name" value="TrbC_Ftype"/>
    <property type="match status" value="1"/>
</dbReference>
<organism evidence="2 3">
    <name type="scientific">Rickettsia argasii T170-B</name>
    <dbReference type="NCBI Taxonomy" id="1268837"/>
    <lineage>
        <taxon>Bacteria</taxon>
        <taxon>Pseudomonadati</taxon>
        <taxon>Pseudomonadota</taxon>
        <taxon>Alphaproteobacteria</taxon>
        <taxon>Rickettsiales</taxon>
        <taxon>Rickettsiaceae</taxon>
        <taxon>Rickettsieae</taxon>
        <taxon>Rickettsia</taxon>
        <taxon>spotted fever group</taxon>
    </lineage>
</organism>
<evidence type="ECO:0000256" key="1">
    <source>
        <dbReference type="SAM" id="SignalP"/>
    </source>
</evidence>
<dbReference type="PATRIC" id="fig|1268837.3.peg.534"/>
<dbReference type="AlphaFoldDB" id="A0A0F3RC49"/>
<protein>
    <submittedName>
        <fullName evidence="2">Type-F conjugative transfer system pilin assembly protein TrbC</fullName>
    </submittedName>
</protein>
<reference evidence="2 3" key="1">
    <citation type="submission" date="2015-01" db="EMBL/GenBank/DDBJ databases">
        <title>Genome Sequencing of Rickettsiales /home/snadendla/prok_pipe/test/illegal_ec_num.txt.</title>
        <authorList>
            <person name="Daugherty S.C."/>
            <person name="Su Q."/>
            <person name="Abolude K."/>
            <person name="Beier-Sexton M."/>
            <person name="Carlyon J.A."/>
            <person name="Carter R."/>
            <person name="Day N.P."/>
            <person name="Dumler S.J."/>
            <person name="Dyachenko V."/>
            <person name="Godinez A."/>
            <person name="Kurtti T.J."/>
            <person name="Lichay M."/>
            <person name="Mullins K.E."/>
            <person name="Ott S."/>
            <person name="Pappas-Brown V."/>
            <person name="Paris D.H."/>
            <person name="Patel P."/>
            <person name="Richards A.L."/>
            <person name="Sadzewicz L."/>
            <person name="Sears K."/>
            <person name="Seidman D."/>
            <person name="Sengamalay N."/>
            <person name="Stenos J."/>
            <person name="Tallon L.J."/>
            <person name="Vincent G."/>
            <person name="Fraser C.M."/>
            <person name="Munderloh U."/>
            <person name="Dunning-Hotopp J.C."/>
        </authorList>
    </citation>
    <scope>NUCLEOTIDE SEQUENCE [LARGE SCALE GENOMIC DNA]</scope>
    <source>
        <strain evidence="2 3">T170-B</strain>
    </source>
</reference>
<evidence type="ECO:0000313" key="3">
    <source>
        <dbReference type="Proteomes" id="UP000033736"/>
    </source>
</evidence>
<gene>
    <name evidence="2" type="primary">trbC</name>
    <name evidence="2" type="ORF">RAT170B_1623</name>
</gene>
<dbReference type="Pfam" id="PF09673">
    <property type="entry name" value="TrbC_Ftype"/>
    <property type="match status" value="1"/>
</dbReference>
<accession>A0A0F3RC49</accession>
<evidence type="ECO:0000313" key="2">
    <source>
        <dbReference type="EMBL" id="KJW03853.1"/>
    </source>
</evidence>
<dbReference type="Gene3D" id="3.40.30.10">
    <property type="entry name" value="Glutaredoxin"/>
    <property type="match status" value="1"/>
</dbReference>
<name>A0A0F3RC49_9RICK</name>
<dbReference type="SUPFAM" id="SSF52833">
    <property type="entry name" value="Thioredoxin-like"/>
    <property type="match status" value="1"/>
</dbReference>
<dbReference type="EMBL" id="LAOQ01000010">
    <property type="protein sequence ID" value="KJW03853.1"/>
    <property type="molecule type" value="Genomic_DNA"/>
</dbReference>
<dbReference type="InterPro" id="IPR036249">
    <property type="entry name" value="Thioredoxin-like_sf"/>
</dbReference>
<dbReference type="RefSeq" id="WP_045806018.1">
    <property type="nucleotide sequence ID" value="NZ_LAOQ01000010.1"/>
</dbReference>
<sequence length="140" mass="15668">MQFNLKTIILTSLLILGSTNVLAEQEELLQEIIQPKTYNQIYIFISFSMPDSALKSYYVAAERAGAKLVMRGLKNNSFLDTKAQADEIGISFDINPNLFEKYQITSVPAIIVNSEDKGVKKLTGHISLHDALEIMNKENS</sequence>
<feature type="chain" id="PRO_5002465842" evidence="1">
    <location>
        <begin position="24"/>
        <end position="140"/>
    </location>
</feature>
<keyword evidence="3" id="KW-1185">Reference proteome</keyword>
<dbReference type="InterPro" id="IPR019106">
    <property type="entry name" value="T4SS_TrbC"/>
</dbReference>
<dbReference type="InterPro" id="IPR014113">
    <property type="entry name" value="T4SS_TrbC_subgr"/>
</dbReference>
<dbReference type="Proteomes" id="UP000033736">
    <property type="component" value="Unassembled WGS sequence"/>
</dbReference>
<comment type="caution">
    <text evidence="2">The sequence shown here is derived from an EMBL/GenBank/DDBJ whole genome shotgun (WGS) entry which is preliminary data.</text>
</comment>
<keyword evidence="1" id="KW-0732">Signal</keyword>
<proteinExistence type="predicted"/>